<reference evidence="1" key="2">
    <citation type="journal article" date="2015" name="Fish Shellfish Immunol.">
        <title>Early steps in the European eel (Anguilla anguilla)-Vibrio vulnificus interaction in the gills: Role of the RtxA13 toxin.</title>
        <authorList>
            <person name="Callol A."/>
            <person name="Pajuelo D."/>
            <person name="Ebbesson L."/>
            <person name="Teles M."/>
            <person name="MacKenzie S."/>
            <person name="Amaro C."/>
        </authorList>
    </citation>
    <scope>NUCLEOTIDE SEQUENCE</scope>
</reference>
<evidence type="ECO:0000313" key="1">
    <source>
        <dbReference type="EMBL" id="JAH64914.1"/>
    </source>
</evidence>
<protein>
    <submittedName>
        <fullName evidence="1">Uncharacterized protein</fullName>
    </submittedName>
</protein>
<dbReference type="AlphaFoldDB" id="A0A0E9UGB7"/>
<proteinExistence type="predicted"/>
<accession>A0A0E9UGB7</accession>
<dbReference type="EMBL" id="GBXM01043663">
    <property type="protein sequence ID" value="JAH64914.1"/>
    <property type="molecule type" value="Transcribed_RNA"/>
</dbReference>
<name>A0A0E9UGB7_ANGAN</name>
<reference evidence="1" key="1">
    <citation type="submission" date="2014-11" db="EMBL/GenBank/DDBJ databases">
        <authorList>
            <person name="Amaro Gonzalez C."/>
        </authorList>
    </citation>
    <scope>NUCLEOTIDE SEQUENCE</scope>
</reference>
<organism evidence="1">
    <name type="scientific">Anguilla anguilla</name>
    <name type="common">European freshwater eel</name>
    <name type="synonym">Muraena anguilla</name>
    <dbReference type="NCBI Taxonomy" id="7936"/>
    <lineage>
        <taxon>Eukaryota</taxon>
        <taxon>Metazoa</taxon>
        <taxon>Chordata</taxon>
        <taxon>Craniata</taxon>
        <taxon>Vertebrata</taxon>
        <taxon>Euteleostomi</taxon>
        <taxon>Actinopterygii</taxon>
        <taxon>Neopterygii</taxon>
        <taxon>Teleostei</taxon>
        <taxon>Anguilliformes</taxon>
        <taxon>Anguillidae</taxon>
        <taxon>Anguilla</taxon>
    </lineage>
</organism>
<sequence length="22" mass="2610">MVLCSPFPIVFSPRLTCCRQRR</sequence>